<evidence type="ECO:0000313" key="3">
    <source>
        <dbReference type="Proteomes" id="UP000249402"/>
    </source>
</evidence>
<dbReference type="STRING" id="1448316.A0A395GVN2"/>
<dbReference type="EMBL" id="KZ824448">
    <property type="protein sequence ID" value="RAK99204.1"/>
    <property type="molecule type" value="Genomic_DNA"/>
</dbReference>
<dbReference type="InterPro" id="IPR048273">
    <property type="entry name" value="Luciferase"/>
</dbReference>
<gene>
    <name evidence="2" type="ORF">BO80DRAFT_456775</name>
</gene>
<sequence length="183" mass="20353">MTSTAIYERRIAAGETTSFMTEDIDTLLGNLKRERATVGPHYVPILDTSFYALATRNSDIIKLAESKLELHANAIFLATESLVHRTDTTRRLQGECVHIHRLKDYSLHMVLSAVDCKKVFDAGWGQRHAFSGVTIPKVLTGGRGIDLPSEYVLIYAPRTEEEVTLVMGLIMASVRYLSGAEVQ</sequence>
<dbReference type="PANTHER" id="PTHR38695:SF1">
    <property type="entry name" value="AMINO ACID PERMEASE_ SLC12A DOMAIN-CONTAINING PROTEIN"/>
    <property type="match status" value="1"/>
</dbReference>
<dbReference type="OrthoDB" id="5358398at2759"/>
<accession>A0A395GVN2</accession>
<dbReference type="Proteomes" id="UP000249402">
    <property type="component" value="Unassembled WGS sequence"/>
</dbReference>
<feature type="domain" description="Luciferase" evidence="1">
    <location>
        <begin position="94"/>
        <end position="173"/>
    </location>
</feature>
<evidence type="ECO:0000259" key="1">
    <source>
        <dbReference type="Pfam" id="PF17648"/>
    </source>
</evidence>
<proteinExistence type="predicted"/>
<keyword evidence="3" id="KW-1185">Reference proteome</keyword>
<dbReference type="VEuPathDB" id="FungiDB:BO80DRAFT_456775"/>
<dbReference type="PANTHER" id="PTHR38695">
    <property type="entry name" value="AMINO ACID PERMEASE_ SLC12A DOMAIN-CONTAINING PROTEIN"/>
    <property type="match status" value="1"/>
</dbReference>
<evidence type="ECO:0000313" key="2">
    <source>
        <dbReference type="EMBL" id="RAK99204.1"/>
    </source>
</evidence>
<dbReference type="GeneID" id="37227057"/>
<name>A0A395GVN2_9EURO</name>
<dbReference type="InterPro" id="IPR040841">
    <property type="entry name" value="Luciferase_dom"/>
</dbReference>
<dbReference type="RefSeq" id="XP_025573532.1">
    <property type="nucleotide sequence ID" value="XM_025722192.1"/>
</dbReference>
<dbReference type="AlphaFoldDB" id="A0A395GVN2"/>
<organism evidence="2 3">
    <name type="scientific">Aspergillus ibericus CBS 121593</name>
    <dbReference type="NCBI Taxonomy" id="1448316"/>
    <lineage>
        <taxon>Eukaryota</taxon>
        <taxon>Fungi</taxon>
        <taxon>Dikarya</taxon>
        <taxon>Ascomycota</taxon>
        <taxon>Pezizomycotina</taxon>
        <taxon>Eurotiomycetes</taxon>
        <taxon>Eurotiomycetidae</taxon>
        <taxon>Eurotiales</taxon>
        <taxon>Aspergillaceae</taxon>
        <taxon>Aspergillus</taxon>
        <taxon>Aspergillus subgen. Circumdati</taxon>
    </lineage>
</organism>
<reference evidence="2 3" key="1">
    <citation type="submission" date="2018-02" db="EMBL/GenBank/DDBJ databases">
        <title>The genomes of Aspergillus section Nigri reveals drivers in fungal speciation.</title>
        <authorList>
            <consortium name="DOE Joint Genome Institute"/>
            <person name="Vesth T.C."/>
            <person name="Nybo J."/>
            <person name="Theobald S."/>
            <person name="Brandl J."/>
            <person name="Frisvad J.C."/>
            <person name="Nielsen K.F."/>
            <person name="Lyhne E.K."/>
            <person name="Kogle M.E."/>
            <person name="Kuo A."/>
            <person name="Riley R."/>
            <person name="Clum A."/>
            <person name="Nolan M."/>
            <person name="Lipzen A."/>
            <person name="Salamov A."/>
            <person name="Henrissat B."/>
            <person name="Wiebenga A."/>
            <person name="De vries R.P."/>
            <person name="Grigoriev I.V."/>
            <person name="Mortensen U.H."/>
            <person name="Andersen M.R."/>
            <person name="Baker S.E."/>
        </authorList>
    </citation>
    <scope>NUCLEOTIDE SEQUENCE [LARGE SCALE GENOMIC DNA]</scope>
    <source>
        <strain evidence="2 3">CBS 121593</strain>
    </source>
</reference>
<protein>
    <recommendedName>
        <fullName evidence="1">Luciferase domain-containing protein</fullName>
    </recommendedName>
</protein>
<dbReference type="Pfam" id="PF17648">
    <property type="entry name" value="Luciferase"/>
    <property type="match status" value="1"/>
</dbReference>